<gene>
    <name evidence="1" type="ORF">Zmor_017719</name>
</gene>
<evidence type="ECO:0000313" key="1">
    <source>
        <dbReference type="EMBL" id="KAJ3651699.1"/>
    </source>
</evidence>
<sequence length="125" mass="13496">MGGEGTLDPLKSAPTGCKFLEERLYSIGQSPRQTQPGSKSVALEKVESIHESVDKPTEINVSINSDHLTLLSLYSVPSTFQILPCDIELSDDLAVPEVRRVRIFGDSDVHKTCVGRISSGVIVAS</sequence>
<proteinExistence type="predicted"/>
<dbReference type="Proteomes" id="UP001168821">
    <property type="component" value="Unassembled WGS sequence"/>
</dbReference>
<dbReference type="EMBL" id="JALNTZ010000005">
    <property type="protein sequence ID" value="KAJ3651699.1"/>
    <property type="molecule type" value="Genomic_DNA"/>
</dbReference>
<accession>A0AA38MCW7</accession>
<dbReference type="AlphaFoldDB" id="A0AA38MCW7"/>
<comment type="caution">
    <text evidence="1">The sequence shown here is derived from an EMBL/GenBank/DDBJ whole genome shotgun (WGS) entry which is preliminary data.</text>
</comment>
<keyword evidence="2" id="KW-1185">Reference proteome</keyword>
<organism evidence="1 2">
    <name type="scientific">Zophobas morio</name>
    <dbReference type="NCBI Taxonomy" id="2755281"/>
    <lineage>
        <taxon>Eukaryota</taxon>
        <taxon>Metazoa</taxon>
        <taxon>Ecdysozoa</taxon>
        <taxon>Arthropoda</taxon>
        <taxon>Hexapoda</taxon>
        <taxon>Insecta</taxon>
        <taxon>Pterygota</taxon>
        <taxon>Neoptera</taxon>
        <taxon>Endopterygota</taxon>
        <taxon>Coleoptera</taxon>
        <taxon>Polyphaga</taxon>
        <taxon>Cucujiformia</taxon>
        <taxon>Tenebrionidae</taxon>
        <taxon>Zophobas</taxon>
    </lineage>
</organism>
<reference evidence="1" key="1">
    <citation type="journal article" date="2023" name="G3 (Bethesda)">
        <title>Whole genome assemblies of Zophobas morio and Tenebrio molitor.</title>
        <authorList>
            <person name="Kaur S."/>
            <person name="Stinson S.A."/>
            <person name="diCenzo G.C."/>
        </authorList>
    </citation>
    <scope>NUCLEOTIDE SEQUENCE</scope>
    <source>
        <strain evidence="1">QUZm001</strain>
    </source>
</reference>
<evidence type="ECO:0000313" key="2">
    <source>
        <dbReference type="Proteomes" id="UP001168821"/>
    </source>
</evidence>
<name>A0AA38MCW7_9CUCU</name>
<protein>
    <submittedName>
        <fullName evidence="1">Uncharacterized protein</fullName>
    </submittedName>
</protein>